<dbReference type="Proteomes" id="UP000638313">
    <property type="component" value="Unassembled WGS sequence"/>
</dbReference>
<keyword evidence="2" id="KW-1185">Reference proteome</keyword>
<name>A0A919ECS6_9ACTN</name>
<protein>
    <submittedName>
        <fullName evidence="1">Uncharacterized protein</fullName>
    </submittedName>
</protein>
<evidence type="ECO:0000313" key="1">
    <source>
        <dbReference type="EMBL" id="GHF38677.1"/>
    </source>
</evidence>
<proteinExistence type="predicted"/>
<dbReference type="EMBL" id="BNBD01000003">
    <property type="protein sequence ID" value="GHF38677.1"/>
    <property type="molecule type" value="Genomic_DNA"/>
</dbReference>
<organism evidence="1 2">
    <name type="scientific">Streptomyces mashuensis</name>
    <dbReference type="NCBI Taxonomy" id="33904"/>
    <lineage>
        <taxon>Bacteria</taxon>
        <taxon>Bacillati</taxon>
        <taxon>Actinomycetota</taxon>
        <taxon>Actinomycetes</taxon>
        <taxon>Kitasatosporales</taxon>
        <taxon>Streptomycetaceae</taxon>
        <taxon>Streptomyces</taxon>
    </lineage>
</organism>
<accession>A0A919ECS6</accession>
<dbReference type="RefSeq" id="WP_190129118.1">
    <property type="nucleotide sequence ID" value="NZ_BNBD01000003.1"/>
</dbReference>
<sequence length="176" mass="18528">MNVHIRDVLGLLMAPPGCRRAGKMSGSKDAGTWAVLTLEPAGQGAGRGHSYDSTGTAMSDSAIRITAPRDGLYEVNAGAVIGSYQTDGKIGYARVAVAKGQTEGSQFEANAFVKFGCHRIRNSHRSGTGTATIPLRAGEWIAMAGYAEGGAWMFSDDKENAGAATYLEMRWVGDLP</sequence>
<dbReference type="AlphaFoldDB" id="A0A919ECS6"/>
<reference evidence="1" key="1">
    <citation type="journal article" date="2014" name="Int. J. Syst. Evol. Microbiol.">
        <title>Complete genome sequence of Corynebacterium casei LMG S-19264T (=DSM 44701T), isolated from a smear-ripened cheese.</title>
        <authorList>
            <consortium name="US DOE Joint Genome Institute (JGI-PGF)"/>
            <person name="Walter F."/>
            <person name="Albersmeier A."/>
            <person name="Kalinowski J."/>
            <person name="Ruckert C."/>
        </authorList>
    </citation>
    <scope>NUCLEOTIDE SEQUENCE</scope>
    <source>
        <strain evidence="1">JCM 4059</strain>
    </source>
</reference>
<reference evidence="1" key="2">
    <citation type="submission" date="2020-09" db="EMBL/GenBank/DDBJ databases">
        <authorList>
            <person name="Sun Q."/>
            <person name="Ohkuma M."/>
        </authorList>
    </citation>
    <scope>NUCLEOTIDE SEQUENCE</scope>
    <source>
        <strain evidence="1">JCM 4059</strain>
    </source>
</reference>
<evidence type="ECO:0000313" key="2">
    <source>
        <dbReference type="Proteomes" id="UP000638313"/>
    </source>
</evidence>
<gene>
    <name evidence="1" type="ORF">GCM10010218_19850</name>
</gene>
<comment type="caution">
    <text evidence="1">The sequence shown here is derived from an EMBL/GenBank/DDBJ whole genome shotgun (WGS) entry which is preliminary data.</text>
</comment>